<dbReference type="EMBL" id="LR798294">
    <property type="protein sequence ID" value="CAB5221959.1"/>
    <property type="molecule type" value="Genomic_DNA"/>
</dbReference>
<reference evidence="1" key="1">
    <citation type="submission" date="2020-05" db="EMBL/GenBank/DDBJ databases">
        <authorList>
            <person name="Chiriac C."/>
            <person name="Salcher M."/>
            <person name="Ghai R."/>
            <person name="Kavagutti S V."/>
        </authorList>
    </citation>
    <scope>NUCLEOTIDE SEQUENCE</scope>
</reference>
<name>A0A6J7WV35_9CAUD</name>
<evidence type="ECO:0000313" key="1">
    <source>
        <dbReference type="EMBL" id="CAB5221959.1"/>
    </source>
</evidence>
<accession>A0A6J7WV35</accession>
<organism evidence="1">
    <name type="scientific">uncultured Caudovirales phage</name>
    <dbReference type="NCBI Taxonomy" id="2100421"/>
    <lineage>
        <taxon>Viruses</taxon>
        <taxon>Duplodnaviria</taxon>
        <taxon>Heunggongvirae</taxon>
        <taxon>Uroviricota</taxon>
        <taxon>Caudoviricetes</taxon>
        <taxon>Peduoviridae</taxon>
        <taxon>Maltschvirus</taxon>
        <taxon>Maltschvirus maltsch</taxon>
    </lineage>
</organism>
<gene>
    <name evidence="1" type="ORF">UFOVP242_173</name>
</gene>
<protein>
    <submittedName>
        <fullName evidence="1">Uncharacterized protein</fullName>
    </submittedName>
</protein>
<sequence length="219" mass="25964">MIKYYANVLTNQEVIDYTNAIKQQYQNNLFTKEDFFNSIDFSYASEIHKFENCIKRIDKIIKTDFGDNYIYSHSFARIYLNGGVLYPHVDRDGLDITLSVNLYNDTGEDWPMYVSEIQLSPQRLDEINKKVFSRPDQFEIIKAFFNQQIPFEILYDNASKDEKKTLEIFNSHKIYSLPMNTPVGSGAAFTASNHLHWRYPLKCDDKKKYIQVFYHWKKL</sequence>
<proteinExistence type="predicted"/>